<evidence type="ECO:0000313" key="2">
    <source>
        <dbReference type="EMBL" id="KAK3771823.1"/>
    </source>
</evidence>
<reference evidence="2" key="1">
    <citation type="journal article" date="2023" name="G3 (Bethesda)">
        <title>A reference genome for the long-term kleptoplast-retaining sea slug Elysia crispata morphotype clarki.</title>
        <authorList>
            <person name="Eastman K.E."/>
            <person name="Pendleton A.L."/>
            <person name="Shaikh M.A."/>
            <person name="Suttiyut T."/>
            <person name="Ogas R."/>
            <person name="Tomko P."/>
            <person name="Gavelis G."/>
            <person name="Widhalm J.R."/>
            <person name="Wisecaver J.H."/>
        </authorList>
    </citation>
    <scope>NUCLEOTIDE SEQUENCE</scope>
    <source>
        <strain evidence="2">ECLA1</strain>
    </source>
</reference>
<sequence>MKLLIHLSFPTRAKAKRLSLRSDDLKTAKPRLSNPVIYPSSSSKPRTEREHQLKEEMNRQKSDEMNRSSLESKSTMVSLLSTIKEASTTSFMKMQKKKQ</sequence>
<dbReference type="Proteomes" id="UP001283361">
    <property type="component" value="Unassembled WGS sequence"/>
</dbReference>
<proteinExistence type="predicted"/>
<evidence type="ECO:0000313" key="3">
    <source>
        <dbReference type="Proteomes" id="UP001283361"/>
    </source>
</evidence>
<dbReference type="AlphaFoldDB" id="A0AAE1DJM2"/>
<evidence type="ECO:0000256" key="1">
    <source>
        <dbReference type="SAM" id="MobiDB-lite"/>
    </source>
</evidence>
<keyword evidence="3" id="KW-1185">Reference proteome</keyword>
<comment type="caution">
    <text evidence="2">The sequence shown here is derived from an EMBL/GenBank/DDBJ whole genome shotgun (WGS) entry which is preliminary data.</text>
</comment>
<gene>
    <name evidence="2" type="ORF">RRG08_065504</name>
</gene>
<protein>
    <submittedName>
        <fullName evidence="2">Uncharacterized protein</fullName>
    </submittedName>
</protein>
<dbReference type="EMBL" id="JAWDGP010003674">
    <property type="protein sequence ID" value="KAK3771823.1"/>
    <property type="molecule type" value="Genomic_DNA"/>
</dbReference>
<organism evidence="2 3">
    <name type="scientific">Elysia crispata</name>
    <name type="common">lettuce slug</name>
    <dbReference type="NCBI Taxonomy" id="231223"/>
    <lineage>
        <taxon>Eukaryota</taxon>
        <taxon>Metazoa</taxon>
        <taxon>Spiralia</taxon>
        <taxon>Lophotrochozoa</taxon>
        <taxon>Mollusca</taxon>
        <taxon>Gastropoda</taxon>
        <taxon>Heterobranchia</taxon>
        <taxon>Euthyneura</taxon>
        <taxon>Panpulmonata</taxon>
        <taxon>Sacoglossa</taxon>
        <taxon>Placobranchoidea</taxon>
        <taxon>Plakobranchidae</taxon>
        <taxon>Elysia</taxon>
    </lineage>
</organism>
<feature type="compositionally biased region" description="Polar residues" evidence="1">
    <location>
        <begin position="67"/>
        <end position="76"/>
    </location>
</feature>
<feature type="compositionally biased region" description="Basic and acidic residues" evidence="1">
    <location>
        <begin position="45"/>
        <end position="66"/>
    </location>
</feature>
<name>A0AAE1DJM2_9GAST</name>
<feature type="region of interest" description="Disordered" evidence="1">
    <location>
        <begin position="24"/>
        <end position="76"/>
    </location>
</feature>
<accession>A0AAE1DJM2</accession>